<dbReference type="InterPro" id="IPR008869">
    <property type="entry name" value="MlaC/ttg2D"/>
</dbReference>
<name>A0A2S9XLE2_9BACT</name>
<proteinExistence type="predicted"/>
<dbReference type="AlphaFoldDB" id="A0A2S9XLE2"/>
<reference evidence="2 3" key="1">
    <citation type="submission" date="2018-03" db="EMBL/GenBank/DDBJ databases">
        <title>Draft Genome Sequences of the Obligatory Marine Myxobacteria Enhygromyxa salina SWB007.</title>
        <authorList>
            <person name="Poehlein A."/>
            <person name="Moghaddam J.A."/>
            <person name="Harms H."/>
            <person name="Alanjari M."/>
            <person name="Koenig G.M."/>
            <person name="Daniel R."/>
            <person name="Schaeberle T.F."/>
        </authorList>
    </citation>
    <scope>NUCLEOTIDE SEQUENCE [LARGE SCALE GENOMIC DNA]</scope>
    <source>
        <strain evidence="2 3">SWB007</strain>
    </source>
</reference>
<evidence type="ECO:0000256" key="1">
    <source>
        <dbReference type="SAM" id="SignalP"/>
    </source>
</evidence>
<dbReference type="OrthoDB" id="9798905at2"/>
<dbReference type="Pfam" id="PF05494">
    <property type="entry name" value="MlaC"/>
    <property type="match status" value="1"/>
</dbReference>
<dbReference type="EMBL" id="PVNL01000147">
    <property type="protein sequence ID" value="PRP93704.1"/>
    <property type="molecule type" value="Genomic_DNA"/>
</dbReference>
<gene>
    <name evidence="2" type="ORF">ENSA7_81320</name>
</gene>
<dbReference type="Gene3D" id="3.10.450.710">
    <property type="entry name" value="Tgt2/MlaC"/>
    <property type="match status" value="1"/>
</dbReference>
<sequence>MRTLLAALSLTCLSLLPVPAMGSEDGALEVVERSQNELLELLGRDGKPSEIQRQVDALLDYEWIAQSALGGPSHYAERCGERCPEFQALLTELIRTNYLQRLGQRDRVSVVYVAEHVREAATKVDTRVSFADGSGKTKVIDVDYVMHRSGGQWHVRDIITEGVSLAKTYKYDINKLYKDGGIDKVIVTLQAKLDDLNRLH</sequence>
<feature type="signal peptide" evidence="1">
    <location>
        <begin position="1"/>
        <end position="22"/>
    </location>
</feature>
<dbReference type="PANTHER" id="PTHR36573">
    <property type="entry name" value="INTERMEMBRANE PHOSPHOLIPID TRANSPORT SYSTEM BINDING PROTEIN MLAC"/>
    <property type="match status" value="1"/>
</dbReference>
<dbReference type="PANTHER" id="PTHR36573:SF1">
    <property type="entry name" value="INTERMEMBRANE PHOSPHOLIPID TRANSPORT SYSTEM BINDING PROTEIN MLAC"/>
    <property type="match status" value="1"/>
</dbReference>
<evidence type="ECO:0000313" key="3">
    <source>
        <dbReference type="Proteomes" id="UP000238823"/>
    </source>
</evidence>
<protein>
    <submittedName>
        <fullName evidence="2">Toluene tolerance, Ttg2</fullName>
    </submittedName>
</protein>
<feature type="chain" id="PRO_5015692994" evidence="1">
    <location>
        <begin position="23"/>
        <end position="200"/>
    </location>
</feature>
<keyword evidence="1" id="KW-0732">Signal</keyword>
<evidence type="ECO:0000313" key="2">
    <source>
        <dbReference type="EMBL" id="PRP93704.1"/>
    </source>
</evidence>
<accession>A0A2S9XLE2</accession>
<organism evidence="2 3">
    <name type="scientific">Enhygromyxa salina</name>
    <dbReference type="NCBI Taxonomy" id="215803"/>
    <lineage>
        <taxon>Bacteria</taxon>
        <taxon>Pseudomonadati</taxon>
        <taxon>Myxococcota</taxon>
        <taxon>Polyangia</taxon>
        <taxon>Nannocystales</taxon>
        <taxon>Nannocystaceae</taxon>
        <taxon>Enhygromyxa</taxon>
    </lineage>
</organism>
<comment type="caution">
    <text evidence="2">The sequence shown here is derived from an EMBL/GenBank/DDBJ whole genome shotgun (WGS) entry which is preliminary data.</text>
</comment>
<dbReference type="InterPro" id="IPR042245">
    <property type="entry name" value="Tgt2/MlaC_sf"/>
</dbReference>
<dbReference type="Proteomes" id="UP000238823">
    <property type="component" value="Unassembled WGS sequence"/>
</dbReference>
<dbReference type="RefSeq" id="WP_106094872.1">
    <property type="nucleotide sequence ID" value="NZ_PVNL01000147.1"/>
</dbReference>